<sequence>MTKVMTEASMSLDGYVSGPDFSGFDLLFQWYERGDVVVETADPELTFRLTEVSSTYWHRLIAETGALVVGRTLFDHVEGWGGRHPMDVPVVLLSHSVPDGWPRADAPFHVVTEGGIERAVAVARELAGDKNVVLNSGTIATQALEAGLLDEVCVDLVPVILGAGTPFFTTPANAPYTLDGPLSIAEGDRVTHLRYRVRYGER</sequence>
<accession>A0ABT0IIN2</accession>
<dbReference type="PANTHER" id="PTHR38011">
    <property type="entry name" value="DIHYDROFOLATE REDUCTASE FAMILY PROTEIN (AFU_ORTHOLOGUE AFUA_8G06820)"/>
    <property type="match status" value="1"/>
</dbReference>
<evidence type="ECO:0000313" key="2">
    <source>
        <dbReference type="EMBL" id="MCK8681187.1"/>
    </source>
</evidence>
<dbReference type="RefSeq" id="WP_248637010.1">
    <property type="nucleotide sequence ID" value="NZ_JALPTH010000036.1"/>
</dbReference>
<dbReference type="EMBL" id="JALPTH010000036">
    <property type="protein sequence ID" value="MCK8681187.1"/>
    <property type="molecule type" value="Genomic_DNA"/>
</dbReference>
<dbReference type="Proteomes" id="UP001522868">
    <property type="component" value="Unassembled WGS sequence"/>
</dbReference>
<keyword evidence="3" id="KW-1185">Reference proteome</keyword>
<protein>
    <submittedName>
        <fullName evidence="2">Dihydrofolate reductase family protein</fullName>
    </submittedName>
</protein>
<proteinExistence type="predicted"/>
<dbReference type="Gene3D" id="3.40.430.10">
    <property type="entry name" value="Dihydrofolate Reductase, subunit A"/>
    <property type="match status" value="1"/>
</dbReference>
<name>A0ABT0IIN2_9ACTN</name>
<dbReference type="SUPFAM" id="SSF53597">
    <property type="entry name" value="Dihydrofolate reductase-like"/>
    <property type="match status" value="1"/>
</dbReference>
<dbReference type="PANTHER" id="PTHR38011:SF12">
    <property type="entry name" value="BIFUNCTIONAL DEAMINASE-REDUCTASE DOMAIN PROTEIN"/>
    <property type="match status" value="1"/>
</dbReference>
<dbReference type="Pfam" id="PF01872">
    <property type="entry name" value="RibD_C"/>
    <property type="match status" value="1"/>
</dbReference>
<evidence type="ECO:0000313" key="3">
    <source>
        <dbReference type="Proteomes" id="UP001522868"/>
    </source>
</evidence>
<dbReference type="InterPro" id="IPR002734">
    <property type="entry name" value="RibDG_C"/>
</dbReference>
<dbReference type="InterPro" id="IPR050765">
    <property type="entry name" value="Riboflavin_Biosynth_HTPR"/>
</dbReference>
<reference evidence="2 3" key="1">
    <citation type="submission" date="2022-04" db="EMBL/GenBank/DDBJ databases">
        <title>Streptomyces sp. nov. LCR6-01 isolated from Lichen of Dirinaria sp.</title>
        <authorList>
            <person name="Kanchanasin P."/>
            <person name="Tanasupawat S."/>
            <person name="Phongsopitanun W."/>
        </authorList>
    </citation>
    <scope>NUCLEOTIDE SEQUENCE [LARGE SCALE GENOMIC DNA]</scope>
    <source>
        <strain evidence="2 3">LCR6-01</strain>
    </source>
</reference>
<dbReference type="InterPro" id="IPR024072">
    <property type="entry name" value="DHFR-like_dom_sf"/>
</dbReference>
<comment type="caution">
    <text evidence="2">The sequence shown here is derived from an EMBL/GenBank/DDBJ whole genome shotgun (WGS) entry which is preliminary data.</text>
</comment>
<feature type="domain" description="Bacterial bifunctional deaminase-reductase C-terminal" evidence="1">
    <location>
        <begin position="3"/>
        <end position="170"/>
    </location>
</feature>
<gene>
    <name evidence="2" type="ORF">M1O15_28100</name>
</gene>
<evidence type="ECO:0000259" key="1">
    <source>
        <dbReference type="Pfam" id="PF01872"/>
    </source>
</evidence>
<organism evidence="2 3">
    <name type="scientific">Streptomyces lichenis</name>
    <dbReference type="NCBI Taxonomy" id="2306967"/>
    <lineage>
        <taxon>Bacteria</taxon>
        <taxon>Bacillati</taxon>
        <taxon>Actinomycetota</taxon>
        <taxon>Actinomycetes</taxon>
        <taxon>Kitasatosporales</taxon>
        <taxon>Streptomycetaceae</taxon>
        <taxon>Streptomyces</taxon>
    </lineage>
</organism>